<feature type="domain" description="C3H1-type" evidence="5">
    <location>
        <begin position="119"/>
        <end position="146"/>
    </location>
</feature>
<reference evidence="6 7" key="1">
    <citation type="submission" date="2016-08" db="EMBL/GenBank/DDBJ databases">
        <authorList>
            <consortium name="Lentinula edodes genome sequencing consortium"/>
            <person name="Sakamoto Y."/>
            <person name="Nakade K."/>
            <person name="Sato S."/>
            <person name="Yoshida Y."/>
            <person name="Miyazaki K."/>
            <person name="Natsume S."/>
            <person name="Konno N."/>
        </authorList>
    </citation>
    <scope>NUCLEOTIDE SEQUENCE [LARGE SCALE GENOMIC DNA]</scope>
    <source>
        <strain evidence="6 7">NBRC 111202</strain>
    </source>
</reference>
<feature type="zinc finger region" description="C3H1-type" evidence="4">
    <location>
        <begin position="119"/>
        <end position="146"/>
    </location>
</feature>
<organism evidence="6 7">
    <name type="scientific">Lentinula edodes</name>
    <name type="common">Shiitake mushroom</name>
    <name type="synonym">Lentinus edodes</name>
    <dbReference type="NCBI Taxonomy" id="5353"/>
    <lineage>
        <taxon>Eukaryota</taxon>
        <taxon>Fungi</taxon>
        <taxon>Dikarya</taxon>
        <taxon>Basidiomycota</taxon>
        <taxon>Agaricomycotina</taxon>
        <taxon>Agaricomycetes</taxon>
        <taxon>Agaricomycetidae</taxon>
        <taxon>Agaricales</taxon>
        <taxon>Marasmiineae</taxon>
        <taxon>Omphalotaceae</taxon>
        <taxon>Lentinula</taxon>
    </lineage>
</organism>
<dbReference type="STRING" id="5353.A0A1Q3DXA7"/>
<keyword evidence="7" id="KW-1185">Reference proteome</keyword>
<proteinExistence type="predicted"/>
<evidence type="ECO:0000313" key="7">
    <source>
        <dbReference type="Proteomes" id="UP000188533"/>
    </source>
</evidence>
<feature type="zinc finger region" description="C3H1-type" evidence="4">
    <location>
        <begin position="150"/>
        <end position="175"/>
    </location>
</feature>
<keyword evidence="3 4" id="KW-0862">Zinc</keyword>
<accession>A0A1Q3DXA7</accession>
<evidence type="ECO:0000256" key="2">
    <source>
        <dbReference type="ARBA" id="ARBA00022771"/>
    </source>
</evidence>
<dbReference type="InterPro" id="IPR036855">
    <property type="entry name" value="Znf_CCCH_sf"/>
</dbReference>
<feature type="domain" description="C3H1-type" evidence="5">
    <location>
        <begin position="3"/>
        <end position="29"/>
    </location>
</feature>
<evidence type="ECO:0000256" key="1">
    <source>
        <dbReference type="ARBA" id="ARBA00022723"/>
    </source>
</evidence>
<dbReference type="Pfam" id="PF14608">
    <property type="entry name" value="zf-CCCH_2"/>
    <property type="match status" value="1"/>
</dbReference>
<dbReference type="SUPFAM" id="SSF90229">
    <property type="entry name" value="CCCH zinc finger"/>
    <property type="match status" value="1"/>
</dbReference>
<protein>
    <submittedName>
        <fullName evidence="6">Zinc finger (CCCH type)</fullName>
    </submittedName>
</protein>
<feature type="zinc finger region" description="C3H1-type" evidence="4">
    <location>
        <begin position="71"/>
        <end position="99"/>
    </location>
</feature>
<feature type="domain" description="C3H1-type" evidence="5">
    <location>
        <begin position="71"/>
        <end position="99"/>
    </location>
</feature>
<keyword evidence="2 4" id="KW-0863">Zinc-finger</keyword>
<dbReference type="Pfam" id="PF00642">
    <property type="entry name" value="zf-CCCH"/>
    <property type="match status" value="1"/>
</dbReference>
<feature type="zinc finger region" description="C3H1-type" evidence="4">
    <location>
        <begin position="3"/>
        <end position="29"/>
    </location>
</feature>
<evidence type="ECO:0000256" key="3">
    <source>
        <dbReference type="ARBA" id="ARBA00022833"/>
    </source>
</evidence>
<evidence type="ECO:0000313" key="6">
    <source>
        <dbReference type="EMBL" id="GAV99555.1"/>
    </source>
</evidence>
<dbReference type="GO" id="GO:0008270">
    <property type="term" value="F:zinc ion binding"/>
    <property type="evidence" value="ECO:0007669"/>
    <property type="project" value="UniProtKB-KW"/>
</dbReference>
<gene>
    <name evidence="6" type="ORF">LENED_001019</name>
</gene>
<evidence type="ECO:0000256" key="4">
    <source>
        <dbReference type="PROSITE-ProRule" id="PRU00723"/>
    </source>
</evidence>
<reference evidence="6 7" key="2">
    <citation type="submission" date="2017-02" db="EMBL/GenBank/DDBJ databases">
        <title>A genome survey and senescence transcriptome analysis in Lentinula edodes.</title>
        <authorList>
            <person name="Sakamoto Y."/>
            <person name="Nakade K."/>
            <person name="Sato S."/>
            <person name="Yoshida Y."/>
            <person name="Miyazaki K."/>
            <person name="Natsume S."/>
            <person name="Konno N."/>
        </authorList>
    </citation>
    <scope>NUCLEOTIDE SEQUENCE [LARGE SCALE GENOMIC DNA]</scope>
    <source>
        <strain evidence="6 7">NBRC 111202</strain>
    </source>
</reference>
<name>A0A1Q3DXA7_LENED</name>
<dbReference type="EMBL" id="BDGU01000015">
    <property type="protein sequence ID" value="GAV99555.1"/>
    <property type="molecule type" value="Genomic_DNA"/>
</dbReference>
<evidence type="ECO:0000259" key="5">
    <source>
        <dbReference type="PROSITE" id="PS50103"/>
    </source>
</evidence>
<dbReference type="InterPro" id="IPR000571">
    <property type="entry name" value="Znf_CCCH"/>
</dbReference>
<comment type="caution">
    <text evidence="6">The sequence shown here is derived from an EMBL/GenBank/DDBJ whole genome shotgun (WGS) entry which is preliminary data.</text>
</comment>
<dbReference type="Proteomes" id="UP000188533">
    <property type="component" value="Unassembled WGS sequence"/>
</dbReference>
<sequence>MSSTSTPTCWNYVRGHCSLRKCKYYHPTDISFQSPFATSISKRVPNEVDENSSTNWREASPTTPIPYTPVAWKTAPCKHFIQTGSCAMGNRCKFIHDSHLVRGDRDARSNGRLMKESITSSNAHCWSYVQGKCKNSFTCPYFHPSNPIPYKKYTPCLLWPKCPAGDHCSFKHPRPLKEPLQPAASNSATVLSSVTSALEYPRFTCHQDDSFDSSPSTLPQIASPVPKYFAGSRLKLFDSDFSGDLYQHPHFSPSYNAYGGVASTPLAYGDRTVSKAQFLQSGTPRFQPGHARRISVPVRNPDTNVRIDF</sequence>
<keyword evidence="1 4" id="KW-0479">Metal-binding</keyword>
<dbReference type="Gene3D" id="4.10.1000.10">
    <property type="entry name" value="Zinc finger, CCCH-type"/>
    <property type="match status" value="2"/>
</dbReference>
<dbReference type="SMART" id="SM00356">
    <property type="entry name" value="ZnF_C3H1"/>
    <property type="match status" value="4"/>
</dbReference>
<dbReference type="PROSITE" id="PS50103">
    <property type="entry name" value="ZF_C3H1"/>
    <property type="match status" value="4"/>
</dbReference>
<feature type="domain" description="C3H1-type" evidence="5">
    <location>
        <begin position="150"/>
        <end position="175"/>
    </location>
</feature>
<dbReference type="AlphaFoldDB" id="A0A1Q3DXA7"/>